<evidence type="ECO:0000259" key="5">
    <source>
        <dbReference type="PROSITE" id="PS50850"/>
    </source>
</evidence>
<feature type="transmembrane region" description="Helical" evidence="4">
    <location>
        <begin position="374"/>
        <end position="397"/>
    </location>
</feature>
<feature type="transmembrane region" description="Helical" evidence="4">
    <location>
        <begin position="68"/>
        <end position="86"/>
    </location>
</feature>
<keyword evidence="3 4" id="KW-0472">Membrane</keyword>
<dbReference type="PANTHER" id="PTHR23524">
    <property type="entry name" value="TRANSPORTER, PUTATIVE (AFU_ORTHOLOGUE AFUA_8G04850)-RELATED"/>
    <property type="match status" value="1"/>
</dbReference>
<evidence type="ECO:0000256" key="1">
    <source>
        <dbReference type="ARBA" id="ARBA00022692"/>
    </source>
</evidence>
<gene>
    <name evidence="6" type="ORF">ABC977_11825</name>
</gene>
<feature type="transmembrane region" description="Helical" evidence="4">
    <location>
        <begin position="93"/>
        <end position="112"/>
    </location>
</feature>
<dbReference type="InterPro" id="IPR011701">
    <property type="entry name" value="MFS"/>
</dbReference>
<dbReference type="Pfam" id="PF07690">
    <property type="entry name" value="MFS_1"/>
    <property type="match status" value="1"/>
</dbReference>
<feature type="domain" description="Major facilitator superfamily (MFS) profile" evidence="5">
    <location>
        <begin position="240"/>
        <end position="445"/>
    </location>
</feature>
<reference evidence="6 7" key="1">
    <citation type="submission" date="2024-05" db="EMBL/GenBank/DDBJ databases">
        <title>Genome Sequence and Characterization of the New Strain Purple Sulfur Bacterium of Genus Thioalkalicoccus.</title>
        <authorList>
            <person name="Bryantseva I.A."/>
            <person name="Kyndt J.A."/>
            <person name="Imhoff J.F."/>
        </authorList>
    </citation>
    <scope>NUCLEOTIDE SEQUENCE [LARGE SCALE GENOMIC DNA]</scope>
    <source>
        <strain evidence="6 7">Um2</strain>
    </source>
</reference>
<keyword evidence="2 4" id="KW-1133">Transmembrane helix</keyword>
<evidence type="ECO:0000313" key="6">
    <source>
        <dbReference type="EMBL" id="MEY6433093.1"/>
    </source>
</evidence>
<feature type="transmembrane region" description="Helical" evidence="4">
    <location>
        <begin position="312"/>
        <end position="332"/>
    </location>
</feature>
<evidence type="ECO:0000256" key="4">
    <source>
        <dbReference type="SAM" id="Phobius"/>
    </source>
</evidence>
<dbReference type="InterPro" id="IPR020846">
    <property type="entry name" value="MFS_dom"/>
</dbReference>
<feature type="transmembrane region" description="Helical" evidence="4">
    <location>
        <begin position="259"/>
        <end position="278"/>
    </location>
</feature>
<dbReference type="InterPro" id="IPR036259">
    <property type="entry name" value="MFS_trans_sf"/>
</dbReference>
<proteinExistence type="predicted"/>
<dbReference type="PANTHER" id="PTHR23524:SF1">
    <property type="entry name" value="MRH DOMAIN-CONTAINING PROTEIN-RELATED"/>
    <property type="match status" value="1"/>
</dbReference>
<keyword evidence="1 4" id="KW-0812">Transmembrane</keyword>
<keyword evidence="7" id="KW-1185">Reference proteome</keyword>
<evidence type="ECO:0000256" key="2">
    <source>
        <dbReference type="ARBA" id="ARBA00022989"/>
    </source>
</evidence>
<protein>
    <submittedName>
        <fullName evidence="6">MFS transporter</fullName>
    </submittedName>
</protein>
<organism evidence="6 7">
    <name type="scientific">Thioalkalicoccus limnaeus</name>
    <dbReference type="NCBI Taxonomy" id="120681"/>
    <lineage>
        <taxon>Bacteria</taxon>
        <taxon>Pseudomonadati</taxon>
        <taxon>Pseudomonadota</taxon>
        <taxon>Gammaproteobacteria</taxon>
        <taxon>Chromatiales</taxon>
        <taxon>Chromatiaceae</taxon>
        <taxon>Thioalkalicoccus</taxon>
    </lineage>
</organism>
<evidence type="ECO:0000256" key="3">
    <source>
        <dbReference type="ARBA" id="ARBA00023136"/>
    </source>
</evidence>
<dbReference type="SUPFAM" id="SSF103473">
    <property type="entry name" value="MFS general substrate transporter"/>
    <property type="match status" value="1"/>
</dbReference>
<feature type="transmembrane region" description="Helical" evidence="4">
    <location>
        <begin position="403"/>
        <end position="423"/>
    </location>
</feature>
<dbReference type="RefSeq" id="WP_369667475.1">
    <property type="nucleotide sequence ID" value="NZ_JBDKXB010000015.1"/>
</dbReference>
<feature type="transmembrane region" description="Helical" evidence="4">
    <location>
        <begin position="152"/>
        <end position="171"/>
    </location>
</feature>
<feature type="transmembrane region" description="Helical" evidence="4">
    <location>
        <begin position="27"/>
        <end position="48"/>
    </location>
</feature>
<dbReference type="Gene3D" id="1.20.1250.20">
    <property type="entry name" value="MFS general substrate transporter like domains"/>
    <property type="match status" value="1"/>
</dbReference>
<sequence length="445" mass="47337">MSHEPPPQRLGPVTLAPTISRTNGWTFLYAAFVSIGLLTFITIGQTYILNEHLQIPIEEQGRISGQLVFWTEIVALLFFIPAGMLIDRIGRRPIYVAGLLLLALTYILYPLANSTFELFVFRTIYALGIVAVAGGLSTVLADYPAEHSRGKLVALVGVLNGLGIVFINQGFGLLPEFFTGKGFSGTEAGLYTHLIIAALAGVSAIVIALGLKGGTPVVKTERPPFRELIVTGFSEARNPRILLAYGAAFVARGDQSINATFLVLWGTTAAIATGMNSAEAIKHGTFIFIMTQIAALIWAPIMGPVIDRINRVTALAICMALAALGNLAVILLDNPLASYGIFFFILLGIGQISVFLSAQSLIGQEAPMAKRGTVLGAFNISGALGILMITSSGGYLFDVIDPRAPFVVVGCINLLLMAASVYVRLSAPGDILLAPHARPEDPADR</sequence>
<feature type="domain" description="Major facilitator superfamily (MFS) profile" evidence="5">
    <location>
        <begin position="1"/>
        <end position="215"/>
    </location>
</feature>
<dbReference type="EMBL" id="JBDKXB010000015">
    <property type="protein sequence ID" value="MEY6433093.1"/>
    <property type="molecule type" value="Genomic_DNA"/>
</dbReference>
<accession>A0ABV4BIH1</accession>
<feature type="transmembrane region" description="Helical" evidence="4">
    <location>
        <begin position="191"/>
        <end position="211"/>
    </location>
</feature>
<dbReference type="PROSITE" id="PS50850">
    <property type="entry name" value="MFS"/>
    <property type="match status" value="2"/>
</dbReference>
<dbReference type="Proteomes" id="UP001564408">
    <property type="component" value="Unassembled WGS sequence"/>
</dbReference>
<feature type="transmembrane region" description="Helical" evidence="4">
    <location>
        <begin position="284"/>
        <end position="305"/>
    </location>
</feature>
<evidence type="ECO:0000313" key="7">
    <source>
        <dbReference type="Proteomes" id="UP001564408"/>
    </source>
</evidence>
<comment type="caution">
    <text evidence="6">The sequence shown here is derived from an EMBL/GenBank/DDBJ whole genome shotgun (WGS) entry which is preliminary data.</text>
</comment>
<name>A0ABV4BIH1_9GAMM</name>
<feature type="transmembrane region" description="Helical" evidence="4">
    <location>
        <begin position="118"/>
        <end position="140"/>
    </location>
</feature>
<feature type="transmembrane region" description="Helical" evidence="4">
    <location>
        <begin position="338"/>
        <end position="362"/>
    </location>
</feature>